<dbReference type="GO" id="GO:0003676">
    <property type="term" value="F:nucleic acid binding"/>
    <property type="evidence" value="ECO:0007669"/>
    <property type="project" value="InterPro"/>
</dbReference>
<protein>
    <submittedName>
        <fullName evidence="11">DEAD/DEAH box helicase</fullName>
    </submittedName>
</protein>
<dbReference type="PANTHER" id="PTHR47959">
    <property type="entry name" value="ATP-DEPENDENT RNA HELICASE RHLE-RELATED"/>
    <property type="match status" value="1"/>
</dbReference>
<evidence type="ECO:0000256" key="4">
    <source>
        <dbReference type="ARBA" id="ARBA00022840"/>
    </source>
</evidence>
<dbReference type="InterPro" id="IPR014001">
    <property type="entry name" value="Helicase_ATP-bd"/>
</dbReference>
<dbReference type="OrthoDB" id="9805696at2"/>
<dbReference type="SMART" id="SM00487">
    <property type="entry name" value="DEXDc"/>
    <property type="match status" value="1"/>
</dbReference>
<gene>
    <name evidence="11" type="ORF">FEF34_35765</name>
</gene>
<keyword evidence="4" id="KW-0067">ATP-binding</keyword>
<evidence type="ECO:0000256" key="2">
    <source>
        <dbReference type="ARBA" id="ARBA00022801"/>
    </source>
</evidence>
<evidence type="ECO:0000256" key="3">
    <source>
        <dbReference type="ARBA" id="ARBA00022806"/>
    </source>
</evidence>
<dbReference type="GO" id="GO:0003724">
    <property type="term" value="F:RNA helicase activity"/>
    <property type="evidence" value="ECO:0007669"/>
    <property type="project" value="InterPro"/>
</dbReference>
<feature type="domain" description="DEAD-box RNA helicase Q" evidence="10">
    <location>
        <begin position="56"/>
        <end position="84"/>
    </location>
</feature>
<dbReference type="InterPro" id="IPR001650">
    <property type="entry name" value="Helicase_C-like"/>
</dbReference>
<keyword evidence="2" id="KW-0378">Hydrolase</keyword>
<dbReference type="CDD" id="cd18787">
    <property type="entry name" value="SF2_C_DEAD"/>
    <property type="match status" value="1"/>
</dbReference>
<organism evidence="11 12">
    <name type="scientific">Streptomyces marianii</name>
    <dbReference type="NCBI Taxonomy" id="1817406"/>
    <lineage>
        <taxon>Bacteria</taxon>
        <taxon>Bacillati</taxon>
        <taxon>Actinomycetota</taxon>
        <taxon>Actinomycetes</taxon>
        <taxon>Kitasatosporales</taxon>
        <taxon>Streptomycetaceae</taxon>
        <taxon>Streptomyces</taxon>
    </lineage>
</organism>
<dbReference type="Proteomes" id="UP000305921">
    <property type="component" value="Unassembled WGS sequence"/>
</dbReference>
<feature type="region of interest" description="Disordered" evidence="7">
    <location>
        <begin position="434"/>
        <end position="485"/>
    </location>
</feature>
<feature type="domain" description="Helicase ATP-binding" evidence="8">
    <location>
        <begin position="87"/>
        <end position="260"/>
    </location>
</feature>
<feature type="short sequence motif" description="Q motif" evidence="6">
    <location>
        <begin position="56"/>
        <end position="84"/>
    </location>
</feature>
<evidence type="ECO:0000313" key="12">
    <source>
        <dbReference type="Proteomes" id="UP000305921"/>
    </source>
</evidence>
<dbReference type="SUPFAM" id="SSF52540">
    <property type="entry name" value="P-loop containing nucleoside triphosphate hydrolases"/>
    <property type="match status" value="1"/>
</dbReference>
<evidence type="ECO:0000256" key="1">
    <source>
        <dbReference type="ARBA" id="ARBA00022741"/>
    </source>
</evidence>
<dbReference type="InterPro" id="IPR044742">
    <property type="entry name" value="DEAD/DEAH_RhlB"/>
</dbReference>
<dbReference type="PROSITE" id="PS51194">
    <property type="entry name" value="HELICASE_CTER"/>
    <property type="match status" value="1"/>
</dbReference>
<dbReference type="GO" id="GO:0005829">
    <property type="term" value="C:cytosol"/>
    <property type="evidence" value="ECO:0007669"/>
    <property type="project" value="TreeGrafter"/>
</dbReference>
<name>A0A5R9EBM6_9ACTN</name>
<reference evidence="11 12" key="1">
    <citation type="submission" date="2019-05" db="EMBL/GenBank/DDBJ databases">
        <title>Streptomyces marianii sp. nov., a novel marine actinomycete from southern coast of India.</title>
        <authorList>
            <person name="Iniyan A.M."/>
            <person name="Wink J."/>
            <person name="Ramprasad E."/>
            <person name="Ramana C.V."/>
            <person name="Bunk B."/>
            <person name="Sproer C."/>
            <person name="Joseph F.-J.R.S."/>
            <person name="Vincent S.G.P."/>
        </authorList>
    </citation>
    <scope>NUCLEOTIDE SEQUENCE [LARGE SCALE GENOMIC DNA]</scope>
    <source>
        <strain evidence="11 12">ICN19</strain>
    </source>
</reference>
<keyword evidence="3 11" id="KW-0347">Helicase</keyword>
<proteinExistence type="inferred from homology"/>
<dbReference type="InterPro" id="IPR011545">
    <property type="entry name" value="DEAD/DEAH_box_helicase_dom"/>
</dbReference>
<feature type="compositionally biased region" description="Polar residues" evidence="7">
    <location>
        <begin position="435"/>
        <end position="451"/>
    </location>
</feature>
<evidence type="ECO:0000259" key="8">
    <source>
        <dbReference type="PROSITE" id="PS51192"/>
    </source>
</evidence>
<evidence type="ECO:0000256" key="6">
    <source>
        <dbReference type="PROSITE-ProRule" id="PRU00552"/>
    </source>
</evidence>
<feature type="compositionally biased region" description="Basic residues" evidence="7">
    <location>
        <begin position="461"/>
        <end position="478"/>
    </location>
</feature>
<dbReference type="Pfam" id="PF00270">
    <property type="entry name" value="DEAD"/>
    <property type="match status" value="1"/>
</dbReference>
<dbReference type="AlphaFoldDB" id="A0A5R9EBM6"/>
<feature type="domain" description="Helicase C-terminal" evidence="9">
    <location>
        <begin position="271"/>
        <end position="431"/>
    </location>
</feature>
<dbReference type="GO" id="GO:0005524">
    <property type="term" value="F:ATP binding"/>
    <property type="evidence" value="ECO:0007669"/>
    <property type="project" value="UniProtKB-KW"/>
</dbReference>
<keyword evidence="1" id="KW-0547">Nucleotide-binding</keyword>
<dbReference type="Gene3D" id="3.40.50.300">
    <property type="entry name" value="P-loop containing nucleotide triphosphate hydrolases"/>
    <property type="match status" value="2"/>
</dbReference>
<dbReference type="PROSITE" id="PS51195">
    <property type="entry name" value="Q_MOTIF"/>
    <property type="match status" value="1"/>
</dbReference>
<dbReference type="InterPro" id="IPR050079">
    <property type="entry name" value="DEAD_box_RNA_helicase"/>
</dbReference>
<keyword evidence="12" id="KW-1185">Reference proteome</keyword>
<dbReference type="GO" id="GO:0016787">
    <property type="term" value="F:hydrolase activity"/>
    <property type="evidence" value="ECO:0007669"/>
    <property type="project" value="UniProtKB-KW"/>
</dbReference>
<dbReference type="PROSITE" id="PS51192">
    <property type="entry name" value="HELICASE_ATP_BIND_1"/>
    <property type="match status" value="1"/>
</dbReference>
<evidence type="ECO:0000259" key="9">
    <source>
        <dbReference type="PROSITE" id="PS51194"/>
    </source>
</evidence>
<comment type="similarity">
    <text evidence="5">Belongs to the DEAD box helicase family.</text>
</comment>
<dbReference type="CDD" id="cd00268">
    <property type="entry name" value="DEADc"/>
    <property type="match status" value="1"/>
</dbReference>
<evidence type="ECO:0000259" key="10">
    <source>
        <dbReference type="PROSITE" id="PS51195"/>
    </source>
</evidence>
<dbReference type="PANTHER" id="PTHR47959:SF13">
    <property type="entry name" value="ATP-DEPENDENT RNA HELICASE RHLE"/>
    <property type="match status" value="1"/>
</dbReference>
<evidence type="ECO:0000313" key="11">
    <source>
        <dbReference type="EMBL" id="TLQ47591.1"/>
    </source>
</evidence>
<accession>A0A5R9EBM6</accession>
<dbReference type="RefSeq" id="WP_138056867.1">
    <property type="nucleotide sequence ID" value="NZ_VAWE01000001.1"/>
</dbReference>
<dbReference type="Pfam" id="PF00271">
    <property type="entry name" value="Helicase_C"/>
    <property type="match status" value="1"/>
</dbReference>
<dbReference type="SMART" id="SM00490">
    <property type="entry name" value="HELICc"/>
    <property type="match status" value="1"/>
</dbReference>
<feature type="region of interest" description="Disordered" evidence="7">
    <location>
        <begin position="1"/>
        <end position="35"/>
    </location>
</feature>
<dbReference type="EMBL" id="VAWE01000001">
    <property type="protein sequence ID" value="TLQ47591.1"/>
    <property type="molecule type" value="Genomic_DNA"/>
</dbReference>
<evidence type="ECO:0000256" key="5">
    <source>
        <dbReference type="ARBA" id="ARBA00038437"/>
    </source>
</evidence>
<comment type="caution">
    <text evidence="11">The sequence shown here is derived from an EMBL/GenBank/DDBJ whole genome shotgun (WGS) entry which is preliminary data.</text>
</comment>
<sequence length="485" mass="51590">MTRLPRTNDRSSHTRAGNAGSGRNGSRSGGYARHPAAARSEFALPRTITPALPAAEAFADLEMPRELLAALAAEGVTVPFPIQGATLPNTLSGRDALGRGRTGSGKTLAFGLALLARTAGRRAEPRQPLALVLVPTRELAQQVTDALAPYARSLSLRLTTVVGGMSIGRQARALRSGAEVVIATPGRLKDLLTRGDCRLDQVAVTVLDEADQMADMGFLPQVTALLDQVRPGGQRMLFSATLDRNVDLLVRRYLTDPVVHSVDPSAGAVTTMEHHVLQVRGADKHATTTQIAARDGRVIMFLDTKHAVDRLTRDLLGSGIRAAALHGGKSQAQRTRTLAQFRTGHVTVLVATNVAARGIHVDDLDLVVNVDPPADEKDYLHRGGRTARAGRSGSVVTLVTANQRGGVLRLMSHAGISPRITEVRSGEAELHRITGAQTPSGTPVVITSPSSERPGRDAASRPRRNRLVRATRRPARRRSAADAAA</sequence>
<feature type="compositionally biased region" description="Basic and acidic residues" evidence="7">
    <location>
        <begin position="1"/>
        <end position="12"/>
    </location>
</feature>
<dbReference type="InterPro" id="IPR027417">
    <property type="entry name" value="P-loop_NTPase"/>
</dbReference>
<evidence type="ECO:0000256" key="7">
    <source>
        <dbReference type="SAM" id="MobiDB-lite"/>
    </source>
</evidence>
<dbReference type="InterPro" id="IPR014014">
    <property type="entry name" value="RNA_helicase_DEAD_Q_motif"/>
</dbReference>